<reference evidence="9" key="1">
    <citation type="submission" date="2020-08" db="EMBL/GenBank/DDBJ databases">
        <title>Lacibacter sp. S13-6-6 genome sequencing.</title>
        <authorList>
            <person name="Jin L."/>
        </authorList>
    </citation>
    <scope>NUCLEOTIDE SEQUENCE [LARGE SCALE GENOMIC DNA]</scope>
    <source>
        <strain evidence="9">S13-6-6</strain>
    </source>
</reference>
<organism evidence="8 9">
    <name type="scientific">Lacibacter sediminis</name>
    <dbReference type="NCBI Taxonomy" id="2760713"/>
    <lineage>
        <taxon>Bacteria</taxon>
        <taxon>Pseudomonadati</taxon>
        <taxon>Bacteroidota</taxon>
        <taxon>Chitinophagia</taxon>
        <taxon>Chitinophagales</taxon>
        <taxon>Chitinophagaceae</taxon>
        <taxon>Lacibacter</taxon>
    </lineage>
</organism>
<evidence type="ECO:0000256" key="5">
    <source>
        <dbReference type="ARBA" id="ARBA00023235"/>
    </source>
</evidence>
<keyword evidence="4 6" id="KW-0697">Rotamase</keyword>
<dbReference type="GO" id="GO:0003755">
    <property type="term" value="F:peptidyl-prolyl cis-trans isomerase activity"/>
    <property type="evidence" value="ECO:0007669"/>
    <property type="project" value="UniProtKB-KW"/>
</dbReference>
<dbReference type="RefSeq" id="WP_182806202.1">
    <property type="nucleotide sequence ID" value="NZ_CP060007.1"/>
</dbReference>
<name>A0A7G5XLL1_9BACT</name>
<keyword evidence="9" id="KW-1185">Reference proteome</keyword>
<protein>
    <recommendedName>
        <fullName evidence="3 6">peptidylprolyl isomerase</fullName>
        <ecNumber evidence="3 6">5.2.1.8</ecNumber>
    </recommendedName>
</protein>
<dbReference type="PANTHER" id="PTHR43811">
    <property type="entry name" value="FKBP-TYPE PEPTIDYL-PROLYL CIS-TRANS ISOMERASE FKPA"/>
    <property type="match status" value="1"/>
</dbReference>
<dbReference type="EC" id="5.2.1.8" evidence="3 6"/>
<dbReference type="InterPro" id="IPR046357">
    <property type="entry name" value="PPIase_dom_sf"/>
</dbReference>
<dbReference type="Pfam" id="PF00254">
    <property type="entry name" value="FKBP_C"/>
    <property type="match status" value="1"/>
</dbReference>
<evidence type="ECO:0000256" key="1">
    <source>
        <dbReference type="ARBA" id="ARBA00000971"/>
    </source>
</evidence>
<dbReference type="PROSITE" id="PS50059">
    <property type="entry name" value="FKBP_PPIASE"/>
    <property type="match status" value="1"/>
</dbReference>
<evidence type="ECO:0000256" key="6">
    <source>
        <dbReference type="PROSITE-ProRule" id="PRU00277"/>
    </source>
</evidence>
<evidence type="ECO:0000313" key="9">
    <source>
        <dbReference type="Proteomes" id="UP000515344"/>
    </source>
</evidence>
<dbReference type="PROSITE" id="PS51257">
    <property type="entry name" value="PROKAR_LIPOPROTEIN"/>
    <property type="match status" value="1"/>
</dbReference>
<comment type="similarity">
    <text evidence="2">Belongs to the FKBP-type PPIase family.</text>
</comment>
<gene>
    <name evidence="8" type="ORF">H4075_09385</name>
</gene>
<evidence type="ECO:0000259" key="7">
    <source>
        <dbReference type="PROSITE" id="PS50059"/>
    </source>
</evidence>
<dbReference type="KEGG" id="lacs:H4075_09385"/>
<accession>A0A7G5XLL1</accession>
<evidence type="ECO:0000256" key="4">
    <source>
        <dbReference type="ARBA" id="ARBA00023110"/>
    </source>
</evidence>
<dbReference type="EMBL" id="CP060007">
    <property type="protein sequence ID" value="QNA46364.1"/>
    <property type="molecule type" value="Genomic_DNA"/>
</dbReference>
<dbReference type="SUPFAM" id="SSF54534">
    <property type="entry name" value="FKBP-like"/>
    <property type="match status" value="1"/>
</dbReference>
<dbReference type="AlphaFoldDB" id="A0A7G5XLL1"/>
<evidence type="ECO:0000256" key="3">
    <source>
        <dbReference type="ARBA" id="ARBA00013194"/>
    </source>
</evidence>
<dbReference type="Proteomes" id="UP000515344">
    <property type="component" value="Chromosome"/>
</dbReference>
<comment type="catalytic activity">
    <reaction evidence="1 6">
        <text>[protein]-peptidylproline (omega=180) = [protein]-peptidylproline (omega=0)</text>
        <dbReference type="Rhea" id="RHEA:16237"/>
        <dbReference type="Rhea" id="RHEA-COMP:10747"/>
        <dbReference type="Rhea" id="RHEA-COMP:10748"/>
        <dbReference type="ChEBI" id="CHEBI:83833"/>
        <dbReference type="ChEBI" id="CHEBI:83834"/>
        <dbReference type="EC" id="5.2.1.8"/>
    </reaction>
</comment>
<dbReference type="PANTHER" id="PTHR43811:SF19">
    <property type="entry name" value="39 KDA FK506-BINDING NUCLEAR PROTEIN"/>
    <property type="match status" value="1"/>
</dbReference>
<dbReference type="InterPro" id="IPR001179">
    <property type="entry name" value="PPIase_FKBP_dom"/>
</dbReference>
<feature type="domain" description="PPIase FKBP-type" evidence="7">
    <location>
        <begin position="212"/>
        <end position="306"/>
    </location>
</feature>
<dbReference type="Gene3D" id="3.10.50.40">
    <property type="match status" value="1"/>
</dbReference>
<evidence type="ECO:0000313" key="8">
    <source>
        <dbReference type="EMBL" id="QNA46364.1"/>
    </source>
</evidence>
<sequence length="325" mass="34349">MKTIQSIFVALLAVTVLASCGGGSFKKTKGGLLYKIIPGSKGKKVSAGKFFELQFGETRYKGSDKDTLLSDPANVGSQIVPFDSATLPPDYYAIFAAMSKGDSVIIRQSTDSIIKQSQGQGLPPFIKKGAFIVSTFKVLDVLDTKEDADKANLAIMERARTRDSIRAIEQIKKDDKVIADHLAKNNITATKTAKGVYVTISNPGAAVKAADGQQVSVKYTGMSLEGTKFDSNVDSTFGHLDPYTFVLGSVPPGSIAGFEDAIKQIGKGGKLKAYIPSALAYGAQGSPPRIKANESLVFEIELIDVTTPKPAAPPTAPGGNPNGQQ</sequence>
<evidence type="ECO:0000256" key="2">
    <source>
        <dbReference type="ARBA" id="ARBA00006577"/>
    </source>
</evidence>
<keyword evidence="5 6" id="KW-0413">Isomerase</keyword>
<proteinExistence type="inferred from homology"/>